<gene>
    <name evidence="4" type="ORF">RN607_04030</name>
</gene>
<evidence type="ECO:0000313" key="4">
    <source>
        <dbReference type="EMBL" id="WNM28179.1"/>
    </source>
</evidence>
<evidence type="ECO:0000256" key="1">
    <source>
        <dbReference type="ARBA" id="ARBA00023125"/>
    </source>
</evidence>
<dbReference type="Proteomes" id="UP001303408">
    <property type="component" value="Chromosome"/>
</dbReference>
<dbReference type="Pfam" id="PF00436">
    <property type="entry name" value="SSB"/>
    <property type="match status" value="1"/>
</dbReference>
<dbReference type="KEGG" id="dcp:RN607_04030"/>
<evidence type="ECO:0000256" key="2">
    <source>
        <dbReference type="PROSITE-ProRule" id="PRU00252"/>
    </source>
</evidence>
<sequence length="190" mass="19720">MNDLTLTVGGWAATDPKLHVGAGGAAMCTFRLASTPRRFDRGAGEWVDGSTEWFTVRVFRAGAVTVHESVRKGQPLMVTGRLRTNVWEAADGPRTDLQVDATAVGHDLTRGIATFTRAVGDAALGGEATLGTTASAGQADDTERETDALAPSGAELDADAPDADGASDPWETETMDDSSEAVDEPATSAV</sequence>
<dbReference type="InterPro" id="IPR000424">
    <property type="entry name" value="Primosome_PriB/ssb"/>
</dbReference>
<protein>
    <submittedName>
        <fullName evidence="4">Single-stranded DNA-binding protein</fullName>
    </submittedName>
</protein>
<dbReference type="PROSITE" id="PS50935">
    <property type="entry name" value="SSB"/>
    <property type="match status" value="1"/>
</dbReference>
<dbReference type="EMBL" id="CP134880">
    <property type="protein sequence ID" value="WNM28179.1"/>
    <property type="molecule type" value="Genomic_DNA"/>
</dbReference>
<feature type="region of interest" description="Disordered" evidence="3">
    <location>
        <begin position="131"/>
        <end position="190"/>
    </location>
</feature>
<organism evidence="4">
    <name type="scientific">Demequina capsici</name>
    <dbReference type="NCBI Taxonomy" id="3075620"/>
    <lineage>
        <taxon>Bacteria</taxon>
        <taxon>Bacillati</taxon>
        <taxon>Actinomycetota</taxon>
        <taxon>Actinomycetes</taxon>
        <taxon>Micrococcales</taxon>
        <taxon>Demequinaceae</taxon>
        <taxon>Demequina</taxon>
    </lineage>
</organism>
<dbReference type="CDD" id="cd04496">
    <property type="entry name" value="SSB_OBF"/>
    <property type="match status" value="1"/>
</dbReference>
<proteinExistence type="predicted"/>
<dbReference type="InterPro" id="IPR012340">
    <property type="entry name" value="NA-bd_OB-fold"/>
</dbReference>
<accession>A0AA96FD87</accession>
<evidence type="ECO:0000256" key="3">
    <source>
        <dbReference type="SAM" id="MobiDB-lite"/>
    </source>
</evidence>
<feature type="compositionally biased region" description="Acidic residues" evidence="3">
    <location>
        <begin position="170"/>
        <end position="183"/>
    </location>
</feature>
<dbReference type="RefSeq" id="WP_313544499.1">
    <property type="nucleotide sequence ID" value="NZ_CP134880.1"/>
</dbReference>
<name>A0AA96FD87_9MICO</name>
<dbReference type="SUPFAM" id="SSF50249">
    <property type="entry name" value="Nucleic acid-binding proteins"/>
    <property type="match status" value="1"/>
</dbReference>
<dbReference type="Gene3D" id="2.40.50.140">
    <property type="entry name" value="Nucleic acid-binding proteins"/>
    <property type="match status" value="1"/>
</dbReference>
<dbReference type="GO" id="GO:0003697">
    <property type="term" value="F:single-stranded DNA binding"/>
    <property type="evidence" value="ECO:0007669"/>
    <property type="project" value="InterPro"/>
</dbReference>
<dbReference type="AlphaFoldDB" id="A0AA96FD87"/>
<keyword evidence="1 2" id="KW-0238">DNA-binding</keyword>
<reference evidence="4" key="1">
    <citation type="submission" date="2023-09" db="EMBL/GenBank/DDBJ databases">
        <title>Demequina sp. a novel bacteria isolated from Capsicum annuum.</title>
        <authorList>
            <person name="Humaira Z."/>
            <person name="Lee J."/>
            <person name="Cho D."/>
        </authorList>
    </citation>
    <scope>NUCLEOTIDE SEQUENCE</scope>
    <source>
        <strain evidence="4">PMTSA13</strain>
    </source>
</reference>